<protein>
    <submittedName>
        <fullName evidence="2">Uncharacterized protein</fullName>
    </submittedName>
</protein>
<sequence>ATSFINENGVEKQVEQEGRQQEYQQEDGHSQSADSSATSARHPSTSSSARTSSTDSNGSLSSAALANLRSAFEANCHDFKGEPWTLPSGETLDDLLREHAMTLPYESTLHSCIIGNVEEVIQLAADPRDKEALQQVLGRPRDDTLWTLPEVEERYLRLYDKSPAAVQTMLKYGCGGVIEGATAAAKAIEEEEAKKQTRRLPSWQSIQLLGLTPTVCSRLSSMSATTTLVRSSPTNM</sequence>
<dbReference type="EMBL" id="JAAAHW010007265">
    <property type="protein sequence ID" value="KAF9949683.1"/>
    <property type="molecule type" value="Genomic_DNA"/>
</dbReference>
<feature type="compositionally biased region" description="Basic and acidic residues" evidence="1">
    <location>
        <begin position="9"/>
        <end position="20"/>
    </location>
</feature>
<evidence type="ECO:0000313" key="3">
    <source>
        <dbReference type="Proteomes" id="UP000749646"/>
    </source>
</evidence>
<evidence type="ECO:0000313" key="2">
    <source>
        <dbReference type="EMBL" id="KAF9949683.1"/>
    </source>
</evidence>
<reference evidence="2" key="1">
    <citation type="journal article" date="2020" name="Fungal Divers.">
        <title>Resolving the Mortierellaceae phylogeny through synthesis of multi-gene phylogenetics and phylogenomics.</title>
        <authorList>
            <person name="Vandepol N."/>
            <person name="Liber J."/>
            <person name="Desiro A."/>
            <person name="Na H."/>
            <person name="Kennedy M."/>
            <person name="Barry K."/>
            <person name="Grigoriev I.V."/>
            <person name="Miller A.N."/>
            <person name="O'Donnell K."/>
            <person name="Stajich J.E."/>
            <person name="Bonito G."/>
        </authorList>
    </citation>
    <scope>NUCLEOTIDE SEQUENCE</scope>
    <source>
        <strain evidence="2">MES-2147</strain>
    </source>
</reference>
<organism evidence="2 3">
    <name type="scientific">Modicella reniformis</name>
    <dbReference type="NCBI Taxonomy" id="1440133"/>
    <lineage>
        <taxon>Eukaryota</taxon>
        <taxon>Fungi</taxon>
        <taxon>Fungi incertae sedis</taxon>
        <taxon>Mucoromycota</taxon>
        <taxon>Mortierellomycotina</taxon>
        <taxon>Mortierellomycetes</taxon>
        <taxon>Mortierellales</taxon>
        <taxon>Mortierellaceae</taxon>
        <taxon>Modicella</taxon>
    </lineage>
</organism>
<comment type="caution">
    <text evidence="2">The sequence shown here is derived from an EMBL/GenBank/DDBJ whole genome shotgun (WGS) entry which is preliminary data.</text>
</comment>
<feature type="compositionally biased region" description="Low complexity" evidence="1">
    <location>
        <begin position="35"/>
        <end position="60"/>
    </location>
</feature>
<dbReference type="AlphaFoldDB" id="A0A9P6LXW4"/>
<name>A0A9P6LXW4_9FUNG</name>
<proteinExistence type="predicted"/>
<dbReference type="OrthoDB" id="10537752at2759"/>
<gene>
    <name evidence="2" type="ORF">BGZ65_007142</name>
</gene>
<dbReference type="Proteomes" id="UP000749646">
    <property type="component" value="Unassembled WGS sequence"/>
</dbReference>
<accession>A0A9P6LXW4</accession>
<keyword evidence="3" id="KW-1185">Reference proteome</keyword>
<feature type="region of interest" description="Disordered" evidence="1">
    <location>
        <begin position="1"/>
        <end position="60"/>
    </location>
</feature>
<evidence type="ECO:0000256" key="1">
    <source>
        <dbReference type="SAM" id="MobiDB-lite"/>
    </source>
</evidence>
<feature type="non-terminal residue" evidence="2">
    <location>
        <position position="1"/>
    </location>
</feature>